<dbReference type="OMA" id="CDETYED"/>
<dbReference type="EMBL" id="AP007171">
    <property type="protein sequence ID" value="BAE64901.1"/>
    <property type="molecule type" value="Genomic_DNA"/>
</dbReference>
<dbReference type="PROSITE" id="PS50137">
    <property type="entry name" value="DS_RBD"/>
    <property type="match status" value="1"/>
</dbReference>
<name>Q2U0L4_ASPOR</name>
<protein>
    <submittedName>
        <fullName evidence="3">DNA, SC011</fullName>
    </submittedName>
</protein>
<dbReference type="VEuPathDB" id="FungiDB:AO090011000391"/>
<dbReference type="HOGENOM" id="CLU_1214501_0_0_1"/>
<dbReference type="AlphaFoldDB" id="Q2U0L4"/>
<dbReference type="Pfam" id="PF00035">
    <property type="entry name" value="dsrm"/>
    <property type="match status" value="1"/>
</dbReference>
<dbReference type="GeneID" id="5998137"/>
<dbReference type="KEGG" id="aor:AO090011000391"/>
<dbReference type="RefSeq" id="XP_023093483.1">
    <property type="nucleotide sequence ID" value="XM_023232926.1"/>
</dbReference>
<gene>
    <name evidence="3" type="ORF">AO090011000391</name>
</gene>
<proteinExistence type="predicted"/>
<keyword evidence="4" id="KW-1185">Reference proteome</keyword>
<evidence type="ECO:0000256" key="1">
    <source>
        <dbReference type="PROSITE-ProRule" id="PRU00266"/>
    </source>
</evidence>
<evidence type="ECO:0000259" key="2">
    <source>
        <dbReference type="PROSITE" id="PS50137"/>
    </source>
</evidence>
<dbReference type="Proteomes" id="UP000006564">
    <property type="component" value="Chromosome 7"/>
</dbReference>
<accession>Q2U0L4</accession>
<evidence type="ECO:0000313" key="3">
    <source>
        <dbReference type="EMBL" id="BAE64901.1"/>
    </source>
</evidence>
<organism evidence="3 4">
    <name type="scientific">Aspergillus oryzae (strain ATCC 42149 / RIB 40)</name>
    <name type="common">Yellow koji mold</name>
    <dbReference type="NCBI Taxonomy" id="510516"/>
    <lineage>
        <taxon>Eukaryota</taxon>
        <taxon>Fungi</taxon>
        <taxon>Dikarya</taxon>
        <taxon>Ascomycota</taxon>
        <taxon>Pezizomycotina</taxon>
        <taxon>Eurotiomycetes</taxon>
        <taxon>Eurotiomycetidae</taxon>
        <taxon>Eurotiales</taxon>
        <taxon>Aspergillaceae</taxon>
        <taxon>Aspergillus</taxon>
        <taxon>Aspergillus subgen. Circumdati</taxon>
    </lineage>
</organism>
<dbReference type="GO" id="GO:0003723">
    <property type="term" value="F:RNA binding"/>
    <property type="evidence" value="ECO:0007669"/>
    <property type="project" value="UniProtKB-UniRule"/>
</dbReference>
<keyword evidence="1" id="KW-0694">RNA-binding</keyword>
<dbReference type="CDD" id="cd00048">
    <property type="entry name" value="DSRM_SF"/>
    <property type="match status" value="1"/>
</dbReference>
<reference evidence="3 4" key="1">
    <citation type="journal article" date="2005" name="Nature">
        <title>Genome sequencing and analysis of Aspergillus oryzae.</title>
        <authorList>
            <person name="Machida M."/>
            <person name="Asai K."/>
            <person name="Sano M."/>
            <person name="Tanaka T."/>
            <person name="Kumagai T."/>
            <person name="Terai G."/>
            <person name="Kusumoto K."/>
            <person name="Arima T."/>
            <person name="Akita O."/>
            <person name="Kashiwagi Y."/>
            <person name="Abe K."/>
            <person name="Gomi K."/>
            <person name="Horiuchi H."/>
            <person name="Kitamoto K."/>
            <person name="Kobayashi T."/>
            <person name="Takeuchi M."/>
            <person name="Denning D.W."/>
            <person name="Galagan J.E."/>
            <person name="Nierman W.C."/>
            <person name="Yu J."/>
            <person name="Archer D.B."/>
            <person name="Bennett J.W."/>
            <person name="Bhatnagar D."/>
            <person name="Cleveland T.E."/>
            <person name="Fedorova N.D."/>
            <person name="Gotoh O."/>
            <person name="Horikawa H."/>
            <person name="Hosoyama A."/>
            <person name="Ichinomiya M."/>
            <person name="Igarashi R."/>
            <person name="Iwashita K."/>
            <person name="Juvvadi P.R."/>
            <person name="Kato M."/>
            <person name="Kato Y."/>
            <person name="Kin T."/>
            <person name="Kokubun A."/>
            <person name="Maeda H."/>
            <person name="Maeyama N."/>
            <person name="Maruyama J."/>
            <person name="Nagasaki H."/>
            <person name="Nakajima T."/>
            <person name="Oda K."/>
            <person name="Okada K."/>
            <person name="Paulsen I."/>
            <person name="Sakamoto K."/>
            <person name="Sawano T."/>
            <person name="Takahashi M."/>
            <person name="Takase K."/>
            <person name="Terabayashi Y."/>
            <person name="Wortman J."/>
            <person name="Yamada O."/>
            <person name="Yamagata Y."/>
            <person name="Anazawa H."/>
            <person name="Hata Y."/>
            <person name="Koide Y."/>
            <person name="Komori T."/>
            <person name="Koyama Y."/>
            <person name="Minetoki T."/>
            <person name="Suharnan S."/>
            <person name="Tanaka A."/>
            <person name="Isono K."/>
            <person name="Kuhara S."/>
            <person name="Ogasawara N."/>
            <person name="Kikuchi H."/>
        </authorList>
    </citation>
    <scope>NUCLEOTIDE SEQUENCE [LARGE SCALE GENOMIC DNA]</scope>
    <source>
        <strain evidence="4">ATCC 42149 / RIB 40</strain>
    </source>
</reference>
<sequence length="250" mass="27586">MAYKDFPNTGNCRRNKVLSQLPSLANPLVLKMSPAAHQIDDCYTIADFEIGKRLFTTHMAVQLVVASPEGREIGSLSQLDALITGYDFEEAIATLVKAGLDVPRTNLVCDETYEDVLYKIIGRTRLGDSKESFPTLLGQLPLLDLSTDGVDLTVTATTQRVANGLNLSPPGSEADNWKYTCRLWEDAQGTGEEPKVTEACISNFPTRFRITIQYCGVEASGEGRNKKTARHLAARRVCERLNLRLSFSIV</sequence>
<feature type="domain" description="DRBM" evidence="2">
    <location>
        <begin position="207"/>
        <end position="243"/>
    </location>
</feature>
<dbReference type="Gene3D" id="3.30.160.20">
    <property type="match status" value="1"/>
</dbReference>
<evidence type="ECO:0000313" key="4">
    <source>
        <dbReference type="Proteomes" id="UP000006564"/>
    </source>
</evidence>
<dbReference type="InterPro" id="IPR014720">
    <property type="entry name" value="dsRBD_dom"/>
</dbReference>
<dbReference type="SUPFAM" id="SSF54768">
    <property type="entry name" value="dsRNA-binding domain-like"/>
    <property type="match status" value="1"/>
</dbReference>